<evidence type="ECO:0000313" key="1">
    <source>
        <dbReference type="EMBL" id="JAP83699.1"/>
    </source>
</evidence>
<dbReference type="AlphaFoldDB" id="A0A131YWX6"/>
<name>A0A131YWX6_RHIAP</name>
<protein>
    <submittedName>
        <fullName evidence="1">Uncharacterized protein</fullName>
    </submittedName>
</protein>
<organism evidence="1">
    <name type="scientific">Rhipicephalus appendiculatus</name>
    <name type="common">Brown ear tick</name>
    <dbReference type="NCBI Taxonomy" id="34631"/>
    <lineage>
        <taxon>Eukaryota</taxon>
        <taxon>Metazoa</taxon>
        <taxon>Ecdysozoa</taxon>
        <taxon>Arthropoda</taxon>
        <taxon>Chelicerata</taxon>
        <taxon>Arachnida</taxon>
        <taxon>Acari</taxon>
        <taxon>Parasitiformes</taxon>
        <taxon>Ixodida</taxon>
        <taxon>Ixodoidea</taxon>
        <taxon>Ixodidae</taxon>
        <taxon>Rhipicephalinae</taxon>
        <taxon>Rhipicephalus</taxon>
        <taxon>Rhipicephalus</taxon>
    </lineage>
</organism>
<reference evidence="1" key="1">
    <citation type="journal article" date="2016" name="Ticks Tick Borne Dis.">
        <title>De novo assembly and annotation of the salivary gland transcriptome of Rhipicephalus appendiculatus male and female ticks during blood feeding.</title>
        <authorList>
            <person name="de Castro M.H."/>
            <person name="de Klerk D."/>
            <person name="Pienaar R."/>
            <person name="Latif A.A."/>
            <person name="Rees D.J."/>
            <person name="Mans B.J."/>
        </authorList>
    </citation>
    <scope>NUCLEOTIDE SEQUENCE</scope>
    <source>
        <tissue evidence="1">Salivary glands</tissue>
    </source>
</reference>
<accession>A0A131YWX6</accession>
<proteinExistence type="predicted"/>
<sequence length="141" mass="16389">MEHNRSLTGGSPSNLSLRCREGKSTPKFDECAVLYAHSNEETRLMVEACHIDNTDSACMSQPSINLYKEEIKCLIPHVDHHTCRTERYRLLPGHAQITFCFYFVFRRCAPFSVVSRRLWWLDFPFVSVFARPASFRMLLRG</sequence>
<dbReference type="EMBL" id="GEDV01004858">
    <property type="protein sequence ID" value="JAP83699.1"/>
    <property type="molecule type" value="Transcribed_RNA"/>
</dbReference>